<accession>A0A9D1G9K0</accession>
<evidence type="ECO:0000313" key="7">
    <source>
        <dbReference type="EMBL" id="HIT37082.1"/>
    </source>
</evidence>
<dbReference type="InterPro" id="IPR000398">
    <property type="entry name" value="Thymidylate_synthase"/>
</dbReference>
<reference evidence="7" key="2">
    <citation type="journal article" date="2021" name="PeerJ">
        <title>Extensive microbial diversity within the chicken gut microbiome revealed by metagenomics and culture.</title>
        <authorList>
            <person name="Gilroy R."/>
            <person name="Ravi A."/>
            <person name="Getino M."/>
            <person name="Pursley I."/>
            <person name="Horton D.L."/>
            <person name="Alikhan N.F."/>
            <person name="Baker D."/>
            <person name="Gharbi K."/>
            <person name="Hall N."/>
            <person name="Watson M."/>
            <person name="Adriaenssens E.M."/>
            <person name="Foster-Nyarko E."/>
            <person name="Jarju S."/>
            <person name="Secka A."/>
            <person name="Antonio M."/>
            <person name="Oren A."/>
            <person name="Chaudhuri R.R."/>
            <person name="La Ragione R."/>
            <person name="Hildebrand F."/>
            <person name="Pallen M.J."/>
        </authorList>
    </citation>
    <scope>NUCLEOTIDE SEQUENCE</scope>
    <source>
        <strain evidence="7">CHK195-26880</strain>
    </source>
</reference>
<dbReference type="Gene3D" id="3.30.572.10">
    <property type="entry name" value="Thymidylate synthase/dCMP hydroxymethylase domain"/>
    <property type="match status" value="1"/>
</dbReference>
<proteinExistence type="predicted"/>
<dbReference type="GO" id="GO:0006231">
    <property type="term" value="P:dTMP biosynthetic process"/>
    <property type="evidence" value="ECO:0007669"/>
    <property type="project" value="InterPro"/>
</dbReference>
<dbReference type="NCBIfam" id="TIGR03284">
    <property type="entry name" value="thym_sym"/>
    <property type="match status" value="1"/>
</dbReference>
<keyword evidence="3 7" id="KW-0808">Transferase</keyword>
<evidence type="ECO:0000259" key="6">
    <source>
        <dbReference type="Pfam" id="PF00303"/>
    </source>
</evidence>
<dbReference type="AlphaFoldDB" id="A0A9D1G9K0"/>
<evidence type="ECO:0000256" key="5">
    <source>
        <dbReference type="NCBIfam" id="TIGR03284"/>
    </source>
</evidence>
<reference evidence="7" key="1">
    <citation type="submission" date="2020-10" db="EMBL/GenBank/DDBJ databases">
        <authorList>
            <person name="Gilroy R."/>
        </authorList>
    </citation>
    <scope>NUCLEOTIDE SEQUENCE</scope>
    <source>
        <strain evidence="7">CHK195-26880</strain>
    </source>
</reference>
<dbReference type="GO" id="GO:0032259">
    <property type="term" value="P:methylation"/>
    <property type="evidence" value="ECO:0007669"/>
    <property type="project" value="UniProtKB-KW"/>
</dbReference>
<evidence type="ECO:0000313" key="8">
    <source>
        <dbReference type="Proteomes" id="UP000886833"/>
    </source>
</evidence>
<evidence type="ECO:0000256" key="2">
    <source>
        <dbReference type="ARBA" id="ARBA00022603"/>
    </source>
</evidence>
<protein>
    <recommendedName>
        <fullName evidence="1 5">Thymidylate synthase</fullName>
        <ecNumber evidence="1 5">2.1.1.45</ecNumber>
    </recommendedName>
</protein>
<dbReference type="CDD" id="cd00351">
    <property type="entry name" value="TS_Pyrimidine_HMase"/>
    <property type="match status" value="1"/>
</dbReference>
<dbReference type="PANTHER" id="PTHR11548:SF1">
    <property type="entry name" value="THYMIDYLATE SYNTHASE 1"/>
    <property type="match status" value="1"/>
</dbReference>
<name>A0A9D1G9K0_9FIRM</name>
<comment type="caution">
    <text evidence="7">The sequence shown here is derived from an EMBL/GenBank/DDBJ whole genome shotgun (WGS) entry which is preliminary data.</text>
</comment>
<evidence type="ECO:0000256" key="4">
    <source>
        <dbReference type="ARBA" id="ARBA00022727"/>
    </source>
</evidence>
<feature type="domain" description="Thymidylate synthase/dCMP hydroxymethylase" evidence="6">
    <location>
        <begin position="7"/>
        <end position="312"/>
    </location>
</feature>
<keyword evidence="4" id="KW-0545">Nucleotide biosynthesis</keyword>
<keyword evidence="2 7" id="KW-0489">Methyltransferase</keyword>
<dbReference type="GO" id="GO:0005829">
    <property type="term" value="C:cytosol"/>
    <property type="evidence" value="ECO:0007669"/>
    <property type="project" value="TreeGrafter"/>
</dbReference>
<dbReference type="PANTHER" id="PTHR11548">
    <property type="entry name" value="THYMIDYLATE SYNTHASE 1"/>
    <property type="match status" value="1"/>
</dbReference>
<dbReference type="EC" id="2.1.1.45" evidence="1 5"/>
<dbReference type="InterPro" id="IPR045097">
    <property type="entry name" value="Thymidate_synth/dCMP_Mease"/>
</dbReference>
<dbReference type="Proteomes" id="UP000886833">
    <property type="component" value="Unassembled WGS sequence"/>
</dbReference>
<organism evidence="7 8">
    <name type="scientific">Candidatus Onthousia faecipullorum</name>
    <dbReference type="NCBI Taxonomy" id="2840887"/>
    <lineage>
        <taxon>Bacteria</taxon>
        <taxon>Bacillati</taxon>
        <taxon>Bacillota</taxon>
        <taxon>Bacilli</taxon>
        <taxon>Candidatus Onthousia</taxon>
    </lineage>
</organism>
<dbReference type="SUPFAM" id="SSF55831">
    <property type="entry name" value="Thymidylate synthase/dCMP hydroxymethylase"/>
    <property type="match status" value="1"/>
</dbReference>
<sequence length="392" mass="46265">MSKFDDDYINLVKEILSRGVEVENRTGINTIKIPSYNLEFDLRREFPILQTKQTFYKNAIIEMLWIWQMQSNDVRELHKRNVHIWDEWMVDEDGIYRIYEPVTKEYDKDKEVIVLDPLSVSVDNPNGELSPKYNENGSVMTAKSLIEGKNIKAAKFYGREYAYTIGTAYGFITNRYKHTQNLINTLKNNKTDRRMVKSLWQDEFLRSAVLPSCVWSTEWDVTGDTLNLSVHQRSCDTALGLPFNVTQYATLLKMIAQVTNLEAGNINYSIKDAHIYVNQIDGIEEQIDRYKRYRELLNQYKNHINDFKNYEMSLILFLEKLEEVQGIKETEYIKNCKLDKRIIDIIESEEKPYLWLNENVDDFFSFDNSRELKDSKVKSYKHIGRIDFPIAQ</sequence>
<dbReference type="GO" id="GO:0004799">
    <property type="term" value="F:thymidylate synthase activity"/>
    <property type="evidence" value="ECO:0007669"/>
    <property type="project" value="UniProtKB-UniRule"/>
</dbReference>
<dbReference type="EMBL" id="DVKQ01000009">
    <property type="protein sequence ID" value="HIT37082.1"/>
    <property type="molecule type" value="Genomic_DNA"/>
</dbReference>
<gene>
    <name evidence="7" type="primary">thyA</name>
    <name evidence="7" type="ORF">IAB59_01210</name>
</gene>
<dbReference type="PRINTS" id="PR00108">
    <property type="entry name" value="THYMDSNTHASE"/>
</dbReference>
<dbReference type="InterPro" id="IPR023451">
    <property type="entry name" value="Thymidate_synth/dCMP_Mease_dom"/>
</dbReference>
<dbReference type="Pfam" id="PF00303">
    <property type="entry name" value="Thymidylat_synt"/>
    <property type="match status" value="1"/>
</dbReference>
<evidence type="ECO:0000256" key="3">
    <source>
        <dbReference type="ARBA" id="ARBA00022679"/>
    </source>
</evidence>
<evidence type="ECO:0000256" key="1">
    <source>
        <dbReference type="ARBA" id="ARBA00011947"/>
    </source>
</evidence>
<dbReference type="InterPro" id="IPR036926">
    <property type="entry name" value="Thymidate_synth/dCMP_Mease_sf"/>
</dbReference>